<keyword evidence="2" id="KW-0479">Metal-binding</keyword>
<dbReference type="PROSITE" id="PS00018">
    <property type="entry name" value="EF_HAND_1"/>
    <property type="match status" value="3"/>
</dbReference>
<evidence type="ECO:0000256" key="4">
    <source>
        <dbReference type="ARBA" id="ARBA00022837"/>
    </source>
</evidence>
<dbReference type="Pfam" id="PF13202">
    <property type="entry name" value="EF-hand_5"/>
    <property type="match status" value="1"/>
</dbReference>
<dbReference type="OrthoDB" id="191686at2759"/>
<dbReference type="Pfam" id="PF13499">
    <property type="entry name" value="EF-hand_7"/>
    <property type="match status" value="1"/>
</dbReference>
<keyword evidence="4" id="KW-0106">Calcium</keyword>
<evidence type="ECO:0000256" key="3">
    <source>
        <dbReference type="ARBA" id="ARBA00022737"/>
    </source>
</evidence>
<dbReference type="Gene3D" id="1.10.238.10">
    <property type="entry name" value="EF-hand"/>
    <property type="match status" value="1"/>
</dbReference>
<dbReference type="InterPro" id="IPR028846">
    <property type="entry name" value="Recoverin"/>
</dbReference>
<feature type="domain" description="EF-hand" evidence="6">
    <location>
        <begin position="223"/>
        <end position="258"/>
    </location>
</feature>
<dbReference type="CDD" id="cd00051">
    <property type="entry name" value="EFh"/>
    <property type="match status" value="2"/>
</dbReference>
<comment type="similarity">
    <text evidence="1">Belongs to the recoverin family.</text>
</comment>
<gene>
    <name evidence="7" type="ORF">PVAND_014224</name>
</gene>
<keyword evidence="3" id="KW-0677">Repeat</keyword>
<evidence type="ECO:0000313" key="8">
    <source>
        <dbReference type="Proteomes" id="UP001107558"/>
    </source>
</evidence>
<evidence type="ECO:0000256" key="1">
    <source>
        <dbReference type="ARBA" id="ARBA00006049"/>
    </source>
</evidence>
<feature type="domain" description="EF-hand" evidence="6">
    <location>
        <begin position="271"/>
        <end position="306"/>
    </location>
</feature>
<dbReference type="InterPro" id="IPR011992">
    <property type="entry name" value="EF-hand-dom_pair"/>
</dbReference>
<dbReference type="Proteomes" id="UP001107558">
    <property type="component" value="Chromosome 1"/>
</dbReference>
<dbReference type="EMBL" id="JADBJN010000001">
    <property type="protein sequence ID" value="KAG5685021.1"/>
    <property type="molecule type" value="Genomic_DNA"/>
</dbReference>
<evidence type="ECO:0000259" key="6">
    <source>
        <dbReference type="PROSITE" id="PS50222"/>
    </source>
</evidence>
<dbReference type="FunFam" id="1.10.238.10:FF:000009">
    <property type="entry name" value="Visinin-like protein 1"/>
    <property type="match status" value="1"/>
</dbReference>
<reference evidence="7" key="1">
    <citation type="submission" date="2021-03" db="EMBL/GenBank/DDBJ databases">
        <title>Chromosome level genome of the anhydrobiotic midge Polypedilum vanderplanki.</title>
        <authorList>
            <person name="Yoshida Y."/>
            <person name="Kikawada T."/>
            <person name="Gusev O."/>
        </authorList>
    </citation>
    <scope>NUCLEOTIDE SEQUENCE</scope>
    <source>
        <strain evidence="7">NIAS01</strain>
        <tissue evidence="7">Whole body or cell culture</tissue>
    </source>
</reference>
<comment type="caution">
    <text evidence="7">The sequence shown here is derived from an EMBL/GenBank/DDBJ whole genome shotgun (WGS) entry which is preliminary data.</text>
</comment>
<name>A0A9J6CSH5_POLVA</name>
<dbReference type="PANTHER" id="PTHR23055:SF167">
    <property type="entry name" value="EF-HAND DOMAIN-CONTAINING PROTEIN"/>
    <property type="match status" value="1"/>
</dbReference>
<dbReference type="SUPFAM" id="SSF47473">
    <property type="entry name" value="EF-hand"/>
    <property type="match status" value="1"/>
</dbReference>
<accession>A0A9J6CSH5</accession>
<evidence type="ECO:0000256" key="2">
    <source>
        <dbReference type="ARBA" id="ARBA00022723"/>
    </source>
</evidence>
<sequence>MSEEISSHHPVPHIEVVNEIQIVVSNKKDNLPRSSCVSVTTPNDNKDIRKCISSRSSKTDITVTTPTTATLDTTTKQVTTKNERRTSKGEKEKSDSGSICVCGKLLKRVKELLEAKETKTKKNEEDEIILPVRYYPESLSALSSATSFSEQEIKKMYRSFKASCPTGFIKEDTFKDIYSQFFPFGVSTAQYAHYVFNSIDRDSNGSVSFEEFVLNLSTLSRGSLDEKLKWTFQLYDVNGDGFISREEMTEVMTSVYELMGKVPEGCKEENQIKEKVDNVFKKMDMNADDKISLDEFLISCHKDDGILRSIAVFQTIF</sequence>
<feature type="domain" description="EF-hand" evidence="6">
    <location>
        <begin position="187"/>
        <end position="222"/>
    </location>
</feature>
<organism evidence="7 8">
    <name type="scientific">Polypedilum vanderplanki</name>
    <name type="common">Sleeping chironomid midge</name>
    <dbReference type="NCBI Taxonomy" id="319348"/>
    <lineage>
        <taxon>Eukaryota</taxon>
        <taxon>Metazoa</taxon>
        <taxon>Ecdysozoa</taxon>
        <taxon>Arthropoda</taxon>
        <taxon>Hexapoda</taxon>
        <taxon>Insecta</taxon>
        <taxon>Pterygota</taxon>
        <taxon>Neoptera</taxon>
        <taxon>Endopterygota</taxon>
        <taxon>Diptera</taxon>
        <taxon>Nematocera</taxon>
        <taxon>Chironomoidea</taxon>
        <taxon>Chironomidae</taxon>
        <taxon>Chironominae</taxon>
        <taxon>Polypedilum</taxon>
        <taxon>Polypedilum</taxon>
    </lineage>
</organism>
<dbReference type="SMART" id="SM00054">
    <property type="entry name" value="EFh"/>
    <property type="match status" value="3"/>
</dbReference>
<feature type="compositionally biased region" description="Basic and acidic residues" evidence="5">
    <location>
        <begin position="81"/>
        <end position="95"/>
    </location>
</feature>
<feature type="region of interest" description="Disordered" evidence="5">
    <location>
        <begin position="72"/>
        <end position="96"/>
    </location>
</feature>
<dbReference type="PANTHER" id="PTHR23055">
    <property type="entry name" value="CALCIUM BINDING PROTEINS"/>
    <property type="match status" value="1"/>
</dbReference>
<dbReference type="PROSITE" id="PS50222">
    <property type="entry name" value="EF_HAND_2"/>
    <property type="match status" value="3"/>
</dbReference>
<proteinExistence type="inferred from homology"/>
<keyword evidence="8" id="KW-1185">Reference proteome</keyword>
<dbReference type="GO" id="GO:0005509">
    <property type="term" value="F:calcium ion binding"/>
    <property type="evidence" value="ECO:0007669"/>
    <property type="project" value="InterPro"/>
</dbReference>
<dbReference type="PRINTS" id="PR00450">
    <property type="entry name" value="RECOVERIN"/>
</dbReference>
<dbReference type="InterPro" id="IPR002048">
    <property type="entry name" value="EF_hand_dom"/>
</dbReference>
<dbReference type="InterPro" id="IPR018247">
    <property type="entry name" value="EF_Hand_1_Ca_BS"/>
</dbReference>
<protein>
    <recommendedName>
        <fullName evidence="6">EF-hand domain-containing protein</fullName>
    </recommendedName>
</protein>
<evidence type="ECO:0000313" key="7">
    <source>
        <dbReference type="EMBL" id="KAG5685021.1"/>
    </source>
</evidence>
<dbReference type="AlphaFoldDB" id="A0A9J6CSH5"/>
<evidence type="ECO:0000256" key="5">
    <source>
        <dbReference type="SAM" id="MobiDB-lite"/>
    </source>
</evidence>